<evidence type="ECO:0000256" key="4">
    <source>
        <dbReference type="ARBA" id="ARBA00022827"/>
    </source>
</evidence>
<dbReference type="PIRSF" id="PIRSF000332">
    <property type="entry name" value="FMO"/>
    <property type="match status" value="1"/>
</dbReference>
<dbReference type="PRINTS" id="PR00370">
    <property type="entry name" value="FMOXYGENASE"/>
</dbReference>
<dbReference type="EMBL" id="GIBP01002410">
    <property type="protein sequence ID" value="NDV31379.1"/>
    <property type="molecule type" value="Transcribed_RNA"/>
</dbReference>
<evidence type="ECO:0000256" key="2">
    <source>
        <dbReference type="ARBA" id="ARBA00009183"/>
    </source>
</evidence>
<evidence type="ECO:0000256" key="5">
    <source>
        <dbReference type="ARBA" id="ARBA00022857"/>
    </source>
</evidence>
<reference evidence="7" key="1">
    <citation type="journal article" date="2020" name="J. Eukaryot. Microbiol.">
        <title>De novo Sequencing, Assembly and Annotation of the Transcriptome for the Free-Living Testate Amoeba Arcella intermedia.</title>
        <authorList>
            <person name="Ribeiro G.M."/>
            <person name="Porfirio-Sousa A.L."/>
            <person name="Maurer-Alcala X.X."/>
            <person name="Katz L.A."/>
            <person name="Lahr D.J.G."/>
        </authorList>
    </citation>
    <scope>NUCLEOTIDE SEQUENCE</scope>
</reference>
<keyword evidence="4" id="KW-0274">FAD</keyword>
<evidence type="ECO:0000256" key="6">
    <source>
        <dbReference type="ARBA" id="ARBA00023002"/>
    </source>
</evidence>
<dbReference type="SUPFAM" id="SSF51905">
    <property type="entry name" value="FAD/NAD(P)-binding domain"/>
    <property type="match status" value="2"/>
</dbReference>
<dbReference type="GO" id="GO:0004499">
    <property type="term" value="F:N,N-dimethylaniline monooxygenase activity"/>
    <property type="evidence" value="ECO:0007669"/>
    <property type="project" value="InterPro"/>
</dbReference>
<name>A0A6B2L360_9EUKA</name>
<dbReference type="Gene3D" id="3.50.50.60">
    <property type="entry name" value="FAD/NAD(P)-binding domain"/>
    <property type="match status" value="1"/>
</dbReference>
<dbReference type="FunFam" id="3.50.50.60:FF:000023">
    <property type="entry name" value="Dimethylaniline monooxygenase [N-oxide-forming]"/>
    <property type="match status" value="1"/>
</dbReference>
<dbReference type="InterPro" id="IPR020946">
    <property type="entry name" value="Flavin_mOase-like"/>
</dbReference>
<dbReference type="InterPro" id="IPR050346">
    <property type="entry name" value="FMO-like"/>
</dbReference>
<keyword evidence="3" id="KW-0285">Flavoprotein</keyword>
<comment type="similarity">
    <text evidence="2">Belongs to the FMO family.</text>
</comment>
<evidence type="ECO:0000313" key="7">
    <source>
        <dbReference type="EMBL" id="NDV31379.1"/>
    </source>
</evidence>
<proteinExistence type="inferred from homology"/>
<dbReference type="AlphaFoldDB" id="A0A6B2L360"/>
<evidence type="ECO:0008006" key="8">
    <source>
        <dbReference type="Google" id="ProtNLM"/>
    </source>
</evidence>
<evidence type="ECO:0000256" key="1">
    <source>
        <dbReference type="ARBA" id="ARBA00001974"/>
    </source>
</evidence>
<dbReference type="GO" id="GO:0050660">
    <property type="term" value="F:flavin adenine dinucleotide binding"/>
    <property type="evidence" value="ECO:0007669"/>
    <property type="project" value="InterPro"/>
</dbReference>
<dbReference type="InterPro" id="IPR036188">
    <property type="entry name" value="FAD/NAD-bd_sf"/>
</dbReference>
<sequence length="464" mass="53090">MAMTKLSIQYGLIPTTFEKAHNLGGLWREDGHVWESMTTNLSRYSCAFSDFPWKEGGMFPLGREVLRYLSEYAAHFNLLPYLHFNCCVQKVDRQPSKWVIHYTQAGAPHAQEFDFLVVCSGFFSNPVLPAVAGLPDFPGPVMHCSQYKTNKPFKEKRVLVVGGAYSGAEIASEISQVASKTYVAIRRPQYILPRYVNTKDFQQLPIDLLFYTRKESNLTPEERNKIKHSYFESICGDLSKLHPLLAIDKSQPPFVTINDTFLAAVQQNTIQVCPGLKHFEGNSAVFDDNTKLEVDMVIFATGYQLALPFFDEHILKVVDYHEKDKFQPLILHETVFHPELKGMAFVGMYRGPYFGTIEMQAHWVCSVFSGKTEPPTEQEMRAGLLQERALRDLPEHKRDQFPHGNYVQIMDLIAKKVHLYPTQDLLETLKDLPVIPANYNHSNQARETSLEAIRVYQMCRTPKL</sequence>
<comment type="cofactor">
    <cofactor evidence="1">
        <name>FAD</name>
        <dbReference type="ChEBI" id="CHEBI:57692"/>
    </cofactor>
</comment>
<keyword evidence="6" id="KW-0560">Oxidoreductase</keyword>
<keyword evidence="5" id="KW-0521">NADP</keyword>
<dbReference type="GO" id="GO:0050661">
    <property type="term" value="F:NADP binding"/>
    <property type="evidence" value="ECO:0007669"/>
    <property type="project" value="InterPro"/>
</dbReference>
<dbReference type="InterPro" id="IPR000960">
    <property type="entry name" value="Flavin_mOase"/>
</dbReference>
<dbReference type="PANTHER" id="PTHR23023">
    <property type="entry name" value="DIMETHYLANILINE MONOOXYGENASE"/>
    <property type="match status" value="1"/>
</dbReference>
<accession>A0A6B2L360</accession>
<protein>
    <recommendedName>
        <fullName evidence="8">Flavin-containing monooxygenase</fullName>
    </recommendedName>
</protein>
<dbReference type="Pfam" id="PF00743">
    <property type="entry name" value="FMO-like"/>
    <property type="match status" value="1"/>
</dbReference>
<evidence type="ECO:0000256" key="3">
    <source>
        <dbReference type="ARBA" id="ARBA00022630"/>
    </source>
</evidence>
<organism evidence="7">
    <name type="scientific">Arcella intermedia</name>
    <dbReference type="NCBI Taxonomy" id="1963864"/>
    <lineage>
        <taxon>Eukaryota</taxon>
        <taxon>Amoebozoa</taxon>
        <taxon>Tubulinea</taxon>
        <taxon>Elardia</taxon>
        <taxon>Arcellinida</taxon>
        <taxon>Sphaerothecina</taxon>
        <taxon>Arcellidae</taxon>
        <taxon>Arcella</taxon>
    </lineage>
</organism>